<dbReference type="Gramene" id="TraesNOR5B03G03031580.1">
    <property type="protein sequence ID" value="TraesNOR5B03G03031580.1.CDS1"/>
    <property type="gene ID" value="TraesNOR5B03G03031580"/>
</dbReference>
<keyword evidence="3" id="KW-1185">Reference proteome</keyword>
<sequence length="222" mass="22570">MAAPTLLALALAVLLPPAAAAAVGPPPGRAPPGASPLVTTCNEGPFPAHCVKELGPRLLDIQTALASVSPRGALIAGAPGTVDFSALVAVAMEAATEAGAVATTIFEGKVPGFNTSVPDFKVCLSNCSVTMKSAMKKIHGATAALKVHAHLVAKVLADRAIADVSACTISCRNLTGDVRLILEASLVEFQKMIRIAVNFLTKIAAKTPPGPLPPLAPPLRRP</sequence>
<dbReference type="SUPFAM" id="SSF101148">
    <property type="entry name" value="Plant invertase/pectin methylesterase inhibitor"/>
    <property type="match status" value="1"/>
</dbReference>
<feature type="chain" id="PRO_5043177581" description="Pectinesterase inhibitor domain-containing protein" evidence="1">
    <location>
        <begin position="21"/>
        <end position="222"/>
    </location>
</feature>
<dbReference type="PaxDb" id="4565-Traes_5BL_3B001813B.1"/>
<evidence type="ECO:0000313" key="2">
    <source>
        <dbReference type="EnsemblPlants" id="TraesCS5B02G507400.1.cds1"/>
    </source>
</evidence>
<dbReference type="Gramene" id="TraesROB_scaffold_055930_01G000100.1">
    <property type="protein sequence ID" value="TraesROB_scaffold_055930_01G000100.1"/>
    <property type="gene ID" value="TraesROB_scaffold_055930_01G000100"/>
</dbReference>
<dbReference type="RefSeq" id="XP_044394238.1">
    <property type="nucleotide sequence ID" value="XM_044538303.1"/>
</dbReference>
<reference evidence="2" key="1">
    <citation type="submission" date="2018-08" db="EMBL/GenBank/DDBJ databases">
        <authorList>
            <person name="Rossello M."/>
        </authorList>
    </citation>
    <scope>NUCLEOTIDE SEQUENCE [LARGE SCALE GENOMIC DNA]</scope>
    <source>
        <strain evidence="2">cv. Chinese Spring</strain>
    </source>
</reference>
<dbReference type="GO" id="GO:0009505">
    <property type="term" value="C:plant-type cell wall"/>
    <property type="evidence" value="ECO:0000318"/>
    <property type="project" value="GO_Central"/>
</dbReference>
<keyword evidence="1" id="KW-0732">Signal</keyword>
<dbReference type="Gramene" id="TraesMAC5B03G03000900.1">
    <property type="protein sequence ID" value="TraesMAC5B03G03000900.1.CDS1"/>
    <property type="gene ID" value="TraesMAC5B03G03000900"/>
</dbReference>
<dbReference type="Gramene" id="TraesLAC5B03G02957790.1">
    <property type="protein sequence ID" value="TraesLAC5B03G02957790.1.CDS1"/>
    <property type="gene ID" value="TraesLAC5B03G02957790"/>
</dbReference>
<dbReference type="SMR" id="A0A3B6LWX8"/>
<dbReference type="Gramene" id="TraesLDM5B03G03006280.1">
    <property type="protein sequence ID" value="TraesLDM5B03G03006280.1.CDS1"/>
    <property type="gene ID" value="TraesLDM5B03G03006280"/>
</dbReference>
<dbReference type="Proteomes" id="UP000019116">
    <property type="component" value="Chromosome 5B"/>
</dbReference>
<feature type="signal peptide" evidence="1">
    <location>
        <begin position="1"/>
        <end position="20"/>
    </location>
</feature>
<dbReference type="EnsemblPlants" id="TraesCS5B02G507400.1">
    <property type="protein sequence ID" value="TraesCS5B02G507400.1.cds1"/>
    <property type="gene ID" value="TraesCS5B02G507400"/>
</dbReference>
<evidence type="ECO:0008006" key="4">
    <source>
        <dbReference type="Google" id="ProtNLM"/>
    </source>
</evidence>
<dbReference type="Gramene" id="TraesCAD_scaffold_002043_01G000300.1">
    <property type="protein sequence ID" value="TraesCAD_scaffold_002043_01G000300.1"/>
    <property type="gene ID" value="TraesCAD_scaffold_002043_01G000300"/>
</dbReference>
<dbReference type="GeneID" id="123117576"/>
<dbReference type="OrthoDB" id="670088at2759"/>
<dbReference type="Gramene" id="TraesSTA5B03G02994400.1">
    <property type="protein sequence ID" value="TraesSTA5B03G02994400.1.CDS1"/>
    <property type="gene ID" value="TraesSTA5B03G02994400"/>
</dbReference>
<dbReference type="InterPro" id="IPR035513">
    <property type="entry name" value="Invertase/methylesterase_inhib"/>
</dbReference>
<proteinExistence type="predicted"/>
<dbReference type="Gramene" id="TraesWEE_scaffold_000122_01G001000.1">
    <property type="protein sequence ID" value="TraesWEE_scaffold_000122_01G001000.1"/>
    <property type="gene ID" value="TraesWEE_scaffold_000122_01G001000"/>
</dbReference>
<dbReference type="Gene3D" id="1.20.140.40">
    <property type="entry name" value="Invertase/pectin methylesterase inhibitor family protein"/>
    <property type="match status" value="1"/>
</dbReference>
<dbReference type="Gramene" id="TraesARI7B03G04322910.1">
    <property type="protein sequence ID" value="TraesARI7B03G04322910.1.CDS1"/>
    <property type="gene ID" value="TraesARI7B03G04322910"/>
</dbReference>
<dbReference type="GO" id="GO:0004857">
    <property type="term" value="F:enzyme inhibitor activity"/>
    <property type="evidence" value="ECO:0000318"/>
    <property type="project" value="GO_Central"/>
</dbReference>
<protein>
    <recommendedName>
        <fullName evidence="4">Pectinesterase inhibitor domain-containing protein</fullName>
    </recommendedName>
</protein>
<dbReference type="Gramene" id="TraesCS5B03G1231200.1">
    <property type="protein sequence ID" value="TraesCS5B03G1231200.1.CDS1"/>
    <property type="gene ID" value="TraesCS5B03G1231200"/>
</dbReference>
<dbReference type="GO" id="GO:0009827">
    <property type="term" value="P:plant-type cell wall modification"/>
    <property type="evidence" value="ECO:0000318"/>
    <property type="project" value="GO_Central"/>
</dbReference>
<name>A0A3B6LWX8_WHEAT</name>
<gene>
    <name evidence="2" type="primary">LOC123117576</name>
</gene>
<dbReference type="KEGG" id="taes:123117576"/>
<reference evidence="2" key="2">
    <citation type="submission" date="2018-10" db="UniProtKB">
        <authorList>
            <consortium name="EnsemblPlants"/>
        </authorList>
    </citation>
    <scope>IDENTIFICATION</scope>
</reference>
<dbReference type="Gramene" id="TraesCS5B02G507400.1">
    <property type="protein sequence ID" value="TraesCS5B02G507400.1.cds1"/>
    <property type="gene ID" value="TraesCS5B02G507400"/>
</dbReference>
<accession>A0A3B6LWX8</accession>
<dbReference type="AlphaFoldDB" id="A0A3B6LWX8"/>
<dbReference type="Gramene" id="TraesJUL5B03G03024140.1">
    <property type="protein sequence ID" value="TraesJUL5B03G03024140.1.CDS1"/>
    <property type="gene ID" value="TraesJUL5B03G03024140"/>
</dbReference>
<evidence type="ECO:0000256" key="1">
    <source>
        <dbReference type="SAM" id="SignalP"/>
    </source>
</evidence>
<dbReference type="OMA" id="PDFKNAS"/>
<dbReference type="Gramene" id="TraesSYM7B03G04016720.1">
    <property type="protein sequence ID" value="TraesSYM7B03G04016720.1.CDS1"/>
    <property type="gene ID" value="TraesSYM7B03G04016720"/>
</dbReference>
<evidence type="ECO:0000313" key="3">
    <source>
        <dbReference type="Proteomes" id="UP000019116"/>
    </source>
</evidence>
<organism evidence="2">
    <name type="scientific">Triticum aestivum</name>
    <name type="common">Wheat</name>
    <dbReference type="NCBI Taxonomy" id="4565"/>
    <lineage>
        <taxon>Eukaryota</taxon>
        <taxon>Viridiplantae</taxon>
        <taxon>Streptophyta</taxon>
        <taxon>Embryophyta</taxon>
        <taxon>Tracheophyta</taxon>
        <taxon>Spermatophyta</taxon>
        <taxon>Magnoliopsida</taxon>
        <taxon>Liliopsida</taxon>
        <taxon>Poales</taxon>
        <taxon>Poaceae</taxon>
        <taxon>BOP clade</taxon>
        <taxon>Pooideae</taxon>
        <taxon>Triticodae</taxon>
        <taxon>Triticeae</taxon>
        <taxon>Triticinae</taxon>
        <taxon>Triticum</taxon>
    </lineage>
</organism>
<dbReference type="Gramene" id="TraesJAG5B03G03000490.1">
    <property type="protein sequence ID" value="TraesJAG5B03G03000490.1.CDS1"/>
    <property type="gene ID" value="TraesJAG5B03G03000490"/>
</dbReference>
<dbReference type="Gramene" id="TraesCLE_scaffold_008071_01G000400.1">
    <property type="protein sequence ID" value="TraesCLE_scaffold_008071_01G000400.1"/>
    <property type="gene ID" value="TraesCLE_scaffold_008071_01G000400"/>
</dbReference>